<reference evidence="1" key="2">
    <citation type="submission" date="2020-11" db="EMBL/GenBank/DDBJ databases">
        <authorList>
            <person name="McCartney M.A."/>
            <person name="Auch B."/>
            <person name="Kono T."/>
            <person name="Mallez S."/>
            <person name="Becker A."/>
            <person name="Gohl D.M."/>
            <person name="Silverstein K.A.T."/>
            <person name="Koren S."/>
            <person name="Bechman K.B."/>
            <person name="Herman A."/>
            <person name="Abrahante J.E."/>
            <person name="Garbe J."/>
        </authorList>
    </citation>
    <scope>NUCLEOTIDE SEQUENCE</scope>
    <source>
        <strain evidence="1">Duluth1</strain>
        <tissue evidence="1">Whole animal</tissue>
    </source>
</reference>
<organism evidence="1 2">
    <name type="scientific">Dreissena polymorpha</name>
    <name type="common">Zebra mussel</name>
    <name type="synonym">Mytilus polymorpha</name>
    <dbReference type="NCBI Taxonomy" id="45954"/>
    <lineage>
        <taxon>Eukaryota</taxon>
        <taxon>Metazoa</taxon>
        <taxon>Spiralia</taxon>
        <taxon>Lophotrochozoa</taxon>
        <taxon>Mollusca</taxon>
        <taxon>Bivalvia</taxon>
        <taxon>Autobranchia</taxon>
        <taxon>Heteroconchia</taxon>
        <taxon>Euheterodonta</taxon>
        <taxon>Imparidentia</taxon>
        <taxon>Neoheterodontei</taxon>
        <taxon>Myida</taxon>
        <taxon>Dreissenoidea</taxon>
        <taxon>Dreissenidae</taxon>
        <taxon>Dreissena</taxon>
    </lineage>
</organism>
<evidence type="ECO:0000313" key="1">
    <source>
        <dbReference type="EMBL" id="KAH3843768.1"/>
    </source>
</evidence>
<keyword evidence="2" id="KW-1185">Reference proteome</keyword>
<protein>
    <submittedName>
        <fullName evidence="1">Uncharacterized protein</fullName>
    </submittedName>
</protein>
<sequence>MLQGYRWFVLSKLPQVMVLDFSSVTKADRMTTGTWTKMNSWGQKKKQKVEDDE</sequence>
<comment type="caution">
    <text evidence="1">The sequence shown here is derived from an EMBL/GenBank/DDBJ whole genome shotgun (WGS) entry which is preliminary data.</text>
</comment>
<dbReference type="EMBL" id="JAIWYP010000004">
    <property type="protein sequence ID" value="KAH3843768.1"/>
    <property type="molecule type" value="Genomic_DNA"/>
</dbReference>
<dbReference type="Proteomes" id="UP000828390">
    <property type="component" value="Unassembled WGS sequence"/>
</dbReference>
<gene>
    <name evidence="1" type="ORF">DPMN_117299</name>
</gene>
<evidence type="ECO:0000313" key="2">
    <source>
        <dbReference type="Proteomes" id="UP000828390"/>
    </source>
</evidence>
<accession>A0A9D4KQC9</accession>
<reference evidence="1" key="1">
    <citation type="journal article" date="2019" name="bioRxiv">
        <title>The Genome of the Zebra Mussel, Dreissena polymorpha: A Resource for Invasive Species Research.</title>
        <authorList>
            <person name="McCartney M.A."/>
            <person name="Auch B."/>
            <person name="Kono T."/>
            <person name="Mallez S."/>
            <person name="Zhang Y."/>
            <person name="Obille A."/>
            <person name="Becker A."/>
            <person name="Abrahante J.E."/>
            <person name="Garbe J."/>
            <person name="Badalamenti J.P."/>
            <person name="Herman A."/>
            <person name="Mangelson H."/>
            <person name="Liachko I."/>
            <person name="Sullivan S."/>
            <person name="Sone E.D."/>
            <person name="Koren S."/>
            <person name="Silverstein K.A.T."/>
            <person name="Beckman K.B."/>
            <person name="Gohl D.M."/>
        </authorList>
    </citation>
    <scope>NUCLEOTIDE SEQUENCE</scope>
    <source>
        <strain evidence="1">Duluth1</strain>
        <tissue evidence="1">Whole animal</tissue>
    </source>
</reference>
<name>A0A9D4KQC9_DREPO</name>
<proteinExistence type="predicted"/>
<dbReference type="AlphaFoldDB" id="A0A9D4KQC9"/>